<dbReference type="RGD" id="1564060">
    <property type="gene designation" value="Col6a4"/>
</dbReference>
<evidence type="ECO:0000256" key="7">
    <source>
        <dbReference type="ARBA" id="ARBA00023119"/>
    </source>
</evidence>
<dbReference type="Pfam" id="PF13768">
    <property type="entry name" value="VWA_3"/>
    <property type="match status" value="1"/>
</dbReference>
<proteinExistence type="inferred from homology"/>
<evidence type="ECO:0000256" key="8">
    <source>
        <dbReference type="ARBA" id="ARBA00023180"/>
    </source>
</evidence>
<dbReference type="GlyGen" id="F1M6H4">
    <property type="glycosylation" value="1 site"/>
</dbReference>
<protein>
    <submittedName>
        <fullName evidence="16">Collagen, type VI, alpha 4</fullName>
    </submittedName>
</protein>
<evidence type="ECO:0000259" key="15">
    <source>
        <dbReference type="PROSITE" id="PS50234"/>
    </source>
</evidence>
<dbReference type="GeneTree" id="ENSGT00940000163168"/>
<dbReference type="SUPFAM" id="SSF53300">
    <property type="entry name" value="vWA-like"/>
    <property type="match status" value="9"/>
</dbReference>
<dbReference type="FunFam" id="3.40.50.410:FF:000004">
    <property type="entry name" value="collagen alpha-6(VI) chain"/>
    <property type="match status" value="4"/>
</dbReference>
<sequence length="2298" mass="249169">MGTWKTLWLIISFAAGLGFIKSQRTVCREASVGDIVFLVHTNIDPQHAQSVRNFLYILANSLQVGGDNIRVSLALYGDTPTTEFLLSAYPRKGDVLKHIRGLQFKPGGNRMGQSLQFILEHHFPEGAGSRASQGVPQVALVMSTGVAEDHFREPAEALKREGILLYAIGVKDAAQAELREIASSPKDNFTFFVPNFSGLPGLAQKLRPELCTTLAKVVQHTEQGSPACTEAFLADIVFLVDSSTSIGLQNFQKVKNFLHSIVSGLDVRSDQVQVGLVQYSDNIYPAFQLKQSSLKSVVLEQIRNLPYNMGSTNTGSALEFIRANYLTEMSGSRAKDGVPQIVILVTDGESNDEVQDAADQLKRDGVFVYVVGINIQDVQELQKIASEPFEEFLFTTENFNILQELSGSLSQAVCSTVEREMKKPTETYADVVFLIDSSQGTSQASFRWMRHFIARIIDMLEVGKDNYRIGLAQYSDQGHTEFLFNTHKTQNEMVAHIYEHLVLQGGSRKTGQGLRFLHRTFFQEAAGSRFLQGVPQYVVVVTSGKSEDEVREPAQILRNRGVVIMSVGLQDFDKAEMEGIGPVVLVSDLQGEDGVSQLIQDVIMSIQGSSQPPQVLVKFAKEVVEECLAPIPTDLVFLVEEFTSAGQPNFQQVIKLLKTTVHSLNIHPDIVRVSLVFYSEKPQLKFSLNTFQNAAQVLTSLDQLTFRARRGRTKAGAALDFLRKEVFLPEKGSRSIWGVQQIAVIIMESPSLDNVSTPASHLRRTGVTIYAVGIQSASESKDLEKIATYPPGKHTIHLESFLQLDVVRKILNKKLCPETLGKMPPVGSMPPVCTHVEKADIYFLIDGSGSISPKDFTEMKEFMKDVIKMFHIGPDGVRFGVVQYSDKIISQFLLTQYTSMEKLGTAIGNIQQGGGGTTTGEALSKMALVFRNTARTNVAQYLIVITDGQSSDPVADAAQGLRDTGINIYAIGVRDANTTELEEIANNRVFFTDDFHFLKSIHQEVVRDICSFENCRSQKADIIFLIDGSESISSEDFEKIKDFVKRMVNQSNIGADKIQIGLLQFSSTPREEFTLKNNYSSKDEMCRAISNVTQINSGTETGKALNFTLPFFDISQGGRPGVHQYLIVITDGDSHDDIVSPAKALRDRNIIIFAIGVGKIQRAQLLAITNDQDKVYHEENFESLQNLEKEILYEVCTSQGCSMDLSVGVDTSTSSGRAQQELGRFLPGLLQQLALLSNISCEAPGQMEPRFRYVVPGSSSRPVFDSGFEKYNDETVQKFLVQQGSANNRLNVDFLKSLGETAIHSSSANVKVLLVFTDGLDEDLERLRRTSELLRSGGLSGLLVIGLGGAHKLEELQELEFGRGFAYRQPLSSSLPSLPSVLLKQLDTIVEKACCYVCAKCYGDDGVRGDPGSLGKEGERGLDGLPGHPGEDGDHGPRGPRGLPGLRGEEGCPGVRGPKGARGFSGEKGNPGDEGVEGLDGEQGDRGAAGSSGEKGSRGSQGLTGLPGPAGSRGEPGLRGDPGDPGIDNFIQGPKGEKGRRGRQGSSGFHGLLGETGSVGPWGSLGRRGLPGLKGVLGEAGELGYQGEPGYPGPQGPRGRQGPPGSFGQKGDAGAQGNPGPPGPNGSRGTDGPRGLKGELGHTGERGPRGQQGSRGQPGRFGLDGYGHPGRKGKKGEPGFPGYPGLQGEDGNPGRGGEKGAKGIRGKRGSSGFPGFAGTPGDQGPPGKMGIKGPKGLADRTPCEIVDFVRGNCPCSIGISRCPAFPTEVVFALDMSNDVSQSDFERMRNILLSLLMKLEMSESNCPTGARVAIVSYNMRTDYLVRLSDHRGKATLLQAVRKIPLERSSGFRNLGATMKFVARHVFKRVRSGFLVRKVAVFFQVGGNYDATSVNTAMLELHAANIVTAVVTFTEDHNLPDALLVDGLNTFHLFTWETEHQQDVERLVSCTLCYDKCRPAPGCRVESPRPQELDMDLVFLVDSSQGVSRDIYLGALRLVDSVLKDLEVAAQPGTSWHGARVALLTHTTPGFWPGVGQDPVLEYFHLTSHGHRTQMQRQIQEAASGLLQGAPALGHALEWTLEKVLLAAILPRRSQVLFAIVASETSIWDRETLRALSLEAKCKGITLFVLAVGPGVGAQELTELANVASAPSEQHLLRLEGVSEAEVAYASRFTEAFLNLLKSGINQYPPPELNEECGGPNRGDTLLQFFTSAKRLSKPRFGTSAATGYDSGAPKPQDSFLRGKRKIRTLSVAQQETLGSLGRDRADAEETPAKGRRSGAAHGPCSVYPEGDECLTYVPK</sequence>
<evidence type="ECO:0000313" key="17">
    <source>
        <dbReference type="Proteomes" id="UP000002494"/>
    </source>
</evidence>
<evidence type="ECO:0000313" key="16">
    <source>
        <dbReference type="Ensembl" id="ENSRNOP00000042470.5"/>
    </source>
</evidence>
<evidence type="ECO:0000256" key="9">
    <source>
        <dbReference type="ARBA" id="ARBA00023278"/>
    </source>
</evidence>
<dbReference type="Gene3D" id="3.40.50.410">
    <property type="entry name" value="von Willebrand factor, type A domain"/>
    <property type="match status" value="8"/>
</dbReference>
<evidence type="ECO:0000256" key="1">
    <source>
        <dbReference type="ARBA" id="ARBA00004498"/>
    </source>
</evidence>
<feature type="domain" description="VWFA" evidence="15">
    <location>
        <begin position="235"/>
        <end position="409"/>
    </location>
</feature>
<dbReference type="STRING" id="10116.ENSRNOP00000042470"/>
<name>F1M6H4_RAT</name>
<feature type="domain" description="VWFA" evidence="15">
    <location>
        <begin position="1768"/>
        <end position="1921"/>
    </location>
</feature>
<dbReference type="Pfam" id="PF00092">
    <property type="entry name" value="VWA"/>
    <property type="match status" value="8"/>
</dbReference>
<reference evidence="16" key="2">
    <citation type="submission" date="2025-08" db="UniProtKB">
        <authorList>
            <consortium name="Ensembl"/>
        </authorList>
    </citation>
    <scope>IDENTIFICATION</scope>
    <source>
        <strain evidence="16">Brown Norway</strain>
    </source>
</reference>
<dbReference type="FunCoup" id="F1M6H4">
    <property type="interactions" value="1"/>
</dbReference>
<dbReference type="InterPro" id="IPR050525">
    <property type="entry name" value="ECM_Assembly_Org"/>
</dbReference>
<feature type="signal peptide" evidence="14">
    <location>
        <begin position="1"/>
        <end position="22"/>
    </location>
</feature>
<evidence type="ECO:0000256" key="13">
    <source>
        <dbReference type="SAM" id="MobiDB-lite"/>
    </source>
</evidence>
<feature type="compositionally biased region" description="Basic and acidic residues" evidence="13">
    <location>
        <begin position="1634"/>
        <end position="1648"/>
    </location>
</feature>
<accession>F1M6H4</accession>
<dbReference type="PANTHER" id="PTHR24020">
    <property type="entry name" value="COLLAGEN ALPHA"/>
    <property type="match status" value="1"/>
</dbReference>
<dbReference type="Proteomes" id="UP000002494">
    <property type="component" value="Chromosome 8"/>
</dbReference>
<dbReference type="InterPro" id="IPR008160">
    <property type="entry name" value="Collagen"/>
</dbReference>
<keyword evidence="2" id="KW-0964">Secreted</keyword>
<comment type="subunit">
    <text evidence="12">Trimers composed of three different chains: alpha-1(VI), alpha-2(VI), and alpha-3(VI) or alpha-4(VI) or alpha-5(VI) or alpha-6(VI).</text>
</comment>
<evidence type="ECO:0000256" key="2">
    <source>
        <dbReference type="ARBA" id="ARBA00022525"/>
    </source>
</evidence>
<keyword evidence="7" id="KW-0176">Collagen</keyword>
<dbReference type="GO" id="GO:0007155">
    <property type="term" value="P:cell adhesion"/>
    <property type="evidence" value="ECO:0007669"/>
    <property type="project" value="UniProtKB-KW"/>
</dbReference>
<evidence type="ECO:0000256" key="6">
    <source>
        <dbReference type="ARBA" id="ARBA00022889"/>
    </source>
</evidence>
<gene>
    <name evidence="16 18" type="primary">Col6a4</name>
</gene>
<dbReference type="SMART" id="SM00327">
    <property type="entry name" value="VWA"/>
    <property type="match status" value="9"/>
</dbReference>
<evidence type="ECO:0000256" key="11">
    <source>
        <dbReference type="ARBA" id="ARBA00044000"/>
    </source>
</evidence>
<dbReference type="FunFam" id="3.40.50.410:FF:000021">
    <property type="entry name" value="Collagen, type VI, alpha 3"/>
    <property type="match status" value="1"/>
</dbReference>
<comment type="subcellular location">
    <subcellularLocation>
        <location evidence="1">Secreted</location>
        <location evidence="1">Extracellular space</location>
        <location evidence="1">Extracellular matrix</location>
    </subcellularLocation>
</comment>
<comment type="function">
    <text evidence="10">Collagen VI acts as a cell-binding protein.</text>
</comment>
<keyword evidence="4 14" id="KW-0732">Signal</keyword>
<evidence type="ECO:0000256" key="3">
    <source>
        <dbReference type="ARBA" id="ARBA00022530"/>
    </source>
</evidence>
<feature type="domain" description="VWFA" evidence="15">
    <location>
        <begin position="430"/>
        <end position="569"/>
    </location>
</feature>
<dbReference type="OrthoDB" id="6132182at2759"/>
<evidence type="ECO:0000256" key="5">
    <source>
        <dbReference type="ARBA" id="ARBA00022737"/>
    </source>
</evidence>
<dbReference type="GO" id="GO:0005589">
    <property type="term" value="C:collagen type VI trimer"/>
    <property type="evidence" value="ECO:0007669"/>
    <property type="project" value="UniProtKB-ARBA"/>
</dbReference>
<feature type="chain" id="PRO_5035169242" evidence="14">
    <location>
        <begin position="23"/>
        <end position="2298"/>
    </location>
</feature>
<reference evidence="16" key="1">
    <citation type="submission" date="2024-01" db="EMBL/GenBank/DDBJ databases">
        <title>GRCr8: a new rat reference genome assembly contstructed from accurate long reads and long range scaffolding.</title>
        <authorList>
            <person name="Doris P.A."/>
            <person name="Kalbfleisch T."/>
            <person name="Li K."/>
            <person name="Howe K."/>
            <person name="Wood J."/>
        </authorList>
    </citation>
    <scope>NUCLEOTIDE SEQUENCE [LARGE SCALE GENOMIC DNA]</scope>
    <source>
        <strain evidence="16">Brown Norway</strain>
    </source>
</reference>
<dbReference type="Ensembl" id="ENSRNOT00000047563.6">
    <property type="protein sequence ID" value="ENSRNOP00000042470.5"/>
    <property type="gene ID" value="ENSRNOG00000031782.6"/>
</dbReference>
<feature type="compositionally biased region" description="Low complexity" evidence="13">
    <location>
        <begin position="1649"/>
        <end position="1661"/>
    </location>
</feature>
<feature type="domain" description="VWFA" evidence="15">
    <location>
        <begin position="1204"/>
        <end position="1386"/>
    </location>
</feature>
<organism evidence="16 17">
    <name type="scientific">Rattus norvegicus</name>
    <name type="common">Rat</name>
    <dbReference type="NCBI Taxonomy" id="10116"/>
    <lineage>
        <taxon>Eukaryota</taxon>
        <taxon>Metazoa</taxon>
        <taxon>Chordata</taxon>
        <taxon>Craniata</taxon>
        <taxon>Vertebrata</taxon>
        <taxon>Euteleostomi</taxon>
        <taxon>Mammalia</taxon>
        <taxon>Eutheria</taxon>
        <taxon>Euarchontoglires</taxon>
        <taxon>Glires</taxon>
        <taxon>Rodentia</taxon>
        <taxon>Myomorpha</taxon>
        <taxon>Muroidea</taxon>
        <taxon>Muridae</taxon>
        <taxon>Murinae</taxon>
        <taxon>Rattus</taxon>
    </lineage>
</organism>
<evidence type="ECO:0000256" key="14">
    <source>
        <dbReference type="SAM" id="SignalP"/>
    </source>
</evidence>
<feature type="region of interest" description="Disordered" evidence="13">
    <location>
        <begin position="1580"/>
        <end position="1733"/>
    </location>
</feature>
<feature type="domain" description="VWFA" evidence="15">
    <location>
        <begin position="840"/>
        <end position="1005"/>
    </location>
</feature>
<dbReference type="OMA" id="RTCCNMY"/>
<dbReference type="AlphaFoldDB" id="F1M6H4"/>
<comment type="similarity">
    <text evidence="11">Belongs to the type VI collagen family.</text>
</comment>
<dbReference type="InParanoid" id="F1M6H4"/>
<feature type="domain" description="VWFA" evidence="15">
    <location>
        <begin position="34"/>
        <end position="206"/>
    </location>
</feature>
<feature type="region of interest" description="Disordered" evidence="13">
    <location>
        <begin position="2251"/>
        <end position="2286"/>
    </location>
</feature>
<dbReference type="PANTHER" id="PTHR24020:SF86">
    <property type="entry name" value="COLLAGEN, TYPE VI, ALPHA 4"/>
    <property type="match status" value="1"/>
</dbReference>
<dbReference type="FunFam" id="3.40.50.410:FF:000003">
    <property type="entry name" value="Collagen type VI alpha 3 chain"/>
    <property type="match status" value="2"/>
</dbReference>
<dbReference type="Pfam" id="PF01391">
    <property type="entry name" value="Collagen"/>
    <property type="match status" value="2"/>
</dbReference>
<dbReference type="Bgee" id="ENSRNOG00000031782">
    <property type="expression patterns" value="Expressed in jejunum and 9 other cell types or tissues"/>
</dbReference>
<keyword evidence="5" id="KW-0677">Repeat</keyword>
<evidence type="ECO:0000256" key="10">
    <source>
        <dbReference type="ARBA" id="ARBA00043858"/>
    </source>
</evidence>
<dbReference type="CDD" id="cd01450">
    <property type="entry name" value="vWFA_subfamily_ECM"/>
    <property type="match status" value="2"/>
</dbReference>
<dbReference type="InterPro" id="IPR002035">
    <property type="entry name" value="VWF_A"/>
</dbReference>
<keyword evidence="6" id="KW-0130">Cell adhesion</keyword>
<feature type="domain" description="VWFA" evidence="15">
    <location>
        <begin position="634"/>
        <end position="815"/>
    </location>
</feature>
<dbReference type="AGR" id="RGD:1564060"/>
<dbReference type="HOGENOM" id="CLU_000182_0_0_1"/>
<keyword evidence="9" id="KW-0379">Hydroxylation</keyword>
<keyword evidence="3" id="KW-0272">Extracellular matrix</keyword>
<dbReference type="PRINTS" id="PR00453">
    <property type="entry name" value="VWFADOMAIN"/>
</dbReference>
<feature type="compositionally biased region" description="Basic and acidic residues" evidence="13">
    <location>
        <begin position="2260"/>
        <end position="2271"/>
    </location>
</feature>
<reference evidence="16" key="3">
    <citation type="submission" date="2025-09" db="UniProtKB">
        <authorList>
            <consortium name="Ensembl"/>
        </authorList>
    </citation>
    <scope>IDENTIFICATION</scope>
    <source>
        <strain evidence="16">Brown Norway</strain>
    </source>
</reference>
<dbReference type="VEuPathDB" id="HostDB:ENSRNOG00000031782"/>
<feature type="domain" description="VWFA" evidence="15">
    <location>
        <begin position="1021"/>
        <end position="1191"/>
    </location>
</feature>
<keyword evidence="8" id="KW-0325">Glycoprotein</keyword>
<dbReference type="PROSITE" id="PS50234">
    <property type="entry name" value="VWFA"/>
    <property type="match status" value="9"/>
</dbReference>
<evidence type="ECO:0000313" key="18">
    <source>
        <dbReference type="RGD" id="1564060"/>
    </source>
</evidence>
<dbReference type="CDD" id="cd01472">
    <property type="entry name" value="vWA_collagen"/>
    <property type="match status" value="3"/>
</dbReference>
<feature type="region of interest" description="Disordered" evidence="13">
    <location>
        <begin position="1408"/>
        <end position="1564"/>
    </location>
</feature>
<dbReference type="InterPro" id="IPR036465">
    <property type="entry name" value="vWFA_dom_sf"/>
</dbReference>
<evidence type="ECO:0000256" key="12">
    <source>
        <dbReference type="ARBA" id="ARBA00065469"/>
    </source>
</evidence>
<evidence type="ECO:0000256" key="4">
    <source>
        <dbReference type="ARBA" id="ARBA00022729"/>
    </source>
</evidence>
<feature type="domain" description="VWFA" evidence="15">
    <location>
        <begin position="1974"/>
        <end position="2179"/>
    </location>
</feature>
<keyword evidence="17" id="KW-1185">Reference proteome</keyword>